<sequence>MLFVLPRLSRQVHYTGTLLDGTQFDSSRDRETPFKFTLGQGMGSGYQDDEVEFKVEDGHFCPALAKAVKTMKKGEKFIHTVKPECKFTEKLCTKVLELLELESTNVSFASLWSS</sequence>
<evidence type="ECO:0000256" key="2">
    <source>
        <dbReference type="ARBA" id="ARBA00013194"/>
    </source>
</evidence>
<reference evidence="7 8" key="1">
    <citation type="submission" date="2022-01" db="EMBL/GenBank/DDBJ databases">
        <authorList>
            <person name="Xiong W."/>
            <person name="Schranz E."/>
        </authorList>
    </citation>
    <scope>NUCLEOTIDE SEQUENCE [LARGE SCALE GENOMIC DNA]</scope>
</reference>
<proteinExistence type="predicted"/>
<evidence type="ECO:0000256" key="1">
    <source>
        <dbReference type="ARBA" id="ARBA00000971"/>
    </source>
</evidence>
<dbReference type="GO" id="GO:0005737">
    <property type="term" value="C:cytoplasm"/>
    <property type="evidence" value="ECO:0007669"/>
    <property type="project" value="TreeGrafter"/>
</dbReference>
<evidence type="ECO:0000313" key="8">
    <source>
        <dbReference type="Proteomes" id="UP001157418"/>
    </source>
</evidence>
<evidence type="ECO:0000259" key="6">
    <source>
        <dbReference type="PROSITE" id="PS50059"/>
    </source>
</evidence>
<dbReference type="Proteomes" id="UP001157418">
    <property type="component" value="Unassembled WGS sequence"/>
</dbReference>
<dbReference type="PROSITE" id="PS50059">
    <property type="entry name" value="FKBP_PPIASE"/>
    <property type="match status" value="1"/>
</dbReference>
<dbReference type="PANTHER" id="PTHR10516">
    <property type="entry name" value="PEPTIDYL-PROLYL CIS-TRANS ISOMERASE"/>
    <property type="match status" value="1"/>
</dbReference>
<comment type="caution">
    <text evidence="7">The sequence shown here is derived from an EMBL/GenBank/DDBJ whole genome shotgun (WGS) entry which is preliminary data.</text>
</comment>
<keyword evidence="8" id="KW-1185">Reference proteome</keyword>
<dbReference type="GO" id="GO:0003755">
    <property type="term" value="F:peptidyl-prolyl cis-trans isomerase activity"/>
    <property type="evidence" value="ECO:0007669"/>
    <property type="project" value="UniProtKB-KW"/>
</dbReference>
<comment type="catalytic activity">
    <reaction evidence="1 5">
        <text>[protein]-peptidylproline (omega=180) = [protein]-peptidylproline (omega=0)</text>
        <dbReference type="Rhea" id="RHEA:16237"/>
        <dbReference type="Rhea" id="RHEA-COMP:10747"/>
        <dbReference type="Rhea" id="RHEA-COMP:10748"/>
        <dbReference type="ChEBI" id="CHEBI:83833"/>
        <dbReference type="ChEBI" id="CHEBI:83834"/>
        <dbReference type="EC" id="5.2.1.8"/>
    </reaction>
</comment>
<evidence type="ECO:0000313" key="7">
    <source>
        <dbReference type="EMBL" id="CAH1443172.1"/>
    </source>
</evidence>
<dbReference type="Gene3D" id="3.10.50.40">
    <property type="match status" value="1"/>
</dbReference>
<dbReference type="InterPro" id="IPR046357">
    <property type="entry name" value="PPIase_dom_sf"/>
</dbReference>
<dbReference type="EMBL" id="CAKMRJ010005412">
    <property type="protein sequence ID" value="CAH1443172.1"/>
    <property type="molecule type" value="Genomic_DNA"/>
</dbReference>
<dbReference type="PANTHER" id="PTHR10516:SF443">
    <property type="entry name" value="FK506-BINDING PROTEIN 59-RELATED"/>
    <property type="match status" value="1"/>
</dbReference>
<name>A0AAU9NZ82_9ASTR</name>
<evidence type="ECO:0000256" key="3">
    <source>
        <dbReference type="ARBA" id="ARBA00023110"/>
    </source>
</evidence>
<dbReference type="InterPro" id="IPR050689">
    <property type="entry name" value="FKBP-type_PPIase"/>
</dbReference>
<evidence type="ECO:0000256" key="5">
    <source>
        <dbReference type="PROSITE-ProRule" id="PRU00277"/>
    </source>
</evidence>
<protein>
    <recommendedName>
        <fullName evidence="2 5">peptidylprolyl isomerase</fullName>
        <ecNumber evidence="2 5">5.2.1.8</ecNumber>
    </recommendedName>
</protein>
<dbReference type="AlphaFoldDB" id="A0AAU9NZ82"/>
<dbReference type="SUPFAM" id="SSF54534">
    <property type="entry name" value="FKBP-like"/>
    <property type="match status" value="1"/>
</dbReference>
<evidence type="ECO:0000256" key="4">
    <source>
        <dbReference type="ARBA" id="ARBA00023235"/>
    </source>
</evidence>
<feature type="domain" description="PPIase FKBP-type" evidence="6">
    <location>
        <begin position="7"/>
        <end position="87"/>
    </location>
</feature>
<keyword evidence="3 5" id="KW-0697">Rotamase</keyword>
<dbReference type="InterPro" id="IPR001179">
    <property type="entry name" value="PPIase_FKBP_dom"/>
</dbReference>
<gene>
    <name evidence="7" type="ORF">LVIROSA_LOCUS29109</name>
</gene>
<organism evidence="7 8">
    <name type="scientific">Lactuca virosa</name>
    <dbReference type="NCBI Taxonomy" id="75947"/>
    <lineage>
        <taxon>Eukaryota</taxon>
        <taxon>Viridiplantae</taxon>
        <taxon>Streptophyta</taxon>
        <taxon>Embryophyta</taxon>
        <taxon>Tracheophyta</taxon>
        <taxon>Spermatophyta</taxon>
        <taxon>Magnoliopsida</taxon>
        <taxon>eudicotyledons</taxon>
        <taxon>Gunneridae</taxon>
        <taxon>Pentapetalae</taxon>
        <taxon>asterids</taxon>
        <taxon>campanulids</taxon>
        <taxon>Asterales</taxon>
        <taxon>Asteraceae</taxon>
        <taxon>Cichorioideae</taxon>
        <taxon>Cichorieae</taxon>
        <taxon>Lactucinae</taxon>
        <taxon>Lactuca</taxon>
    </lineage>
</organism>
<dbReference type="Pfam" id="PF00254">
    <property type="entry name" value="FKBP_C"/>
    <property type="match status" value="2"/>
</dbReference>
<accession>A0AAU9NZ82</accession>
<dbReference type="EC" id="5.2.1.8" evidence="2 5"/>
<keyword evidence="4 5" id="KW-0413">Isomerase</keyword>